<dbReference type="EMBL" id="JAUSZV010000001">
    <property type="protein sequence ID" value="MDQ0904078.1"/>
    <property type="molecule type" value="Genomic_DNA"/>
</dbReference>
<name>A0AAW8F2Q5_9ACTN</name>
<evidence type="ECO:0000313" key="2">
    <source>
        <dbReference type="Proteomes" id="UP001234216"/>
    </source>
</evidence>
<organism evidence="1 2">
    <name type="scientific">Streptomyces canus</name>
    <dbReference type="NCBI Taxonomy" id="58343"/>
    <lineage>
        <taxon>Bacteria</taxon>
        <taxon>Bacillati</taxon>
        <taxon>Actinomycetota</taxon>
        <taxon>Actinomycetes</taxon>
        <taxon>Kitasatosporales</taxon>
        <taxon>Streptomycetaceae</taxon>
        <taxon>Streptomyces</taxon>
        <taxon>Streptomyces aurantiacus group</taxon>
    </lineage>
</organism>
<dbReference type="Proteomes" id="UP001234216">
    <property type="component" value="Unassembled WGS sequence"/>
</dbReference>
<dbReference type="AlphaFoldDB" id="A0AAW8F2Q5"/>
<reference evidence="1" key="1">
    <citation type="submission" date="2023-07" db="EMBL/GenBank/DDBJ databases">
        <title>Comparative genomics of wheat-associated soil bacteria to identify genetic determinants of phenazine resistance.</title>
        <authorList>
            <person name="Mouncey N."/>
        </authorList>
    </citation>
    <scope>NUCLEOTIDE SEQUENCE</scope>
    <source>
        <strain evidence="1">V4I22</strain>
    </source>
</reference>
<sequence length="645" mass="70688">MAESGVMAQGPAFADLMVELAAFRNGRLRRQPSDRVLARAAGVSPTTVGDWLRADRFPQQIGPLLAVLQALRGQADHAGLADDPAAAALLDPQRWRRAYQAEAQRRASATRAAVQAQQGQTVLERMRPGWPLSSVTDPFQLEVHRAIDSPIDGLPMLPDYVPRAHDQKLGEVVARAAAGASQIAVLVGGSSTGKTRACWEALNLLRERDEPWRLWHPIDPTRPEAALAELKDVAPYTVVWLNEAQFYLASGTVGERVAAGLRSLLREPERGPVLVLGTVWPGHWSTMTIPPADAAADPHAQARALLTGHDVPVPETFTGTDLQLLACRAKDDPRLRQAAARAEQGQITQYLAGAPALLDRYRGAPAPARALITAAMDARRLGHGLALPRALLEAAVEGYLTDAQYDLLEDDWLEQALTYTGPPVHGARGPLSRIRPRPGQPHPAQPYFRLADYLEQHGRTARNSTPAPPALWYALIDHVPPTDRIAISRAAVERGLLRTAARFDAATASAPALRGAKLKEDELNLIELDATRIPTPAEMMETMIPLLKKHGRIEQAIRENQARAAADTNFDWPWMAARLLEETGRVEEAMNWYFRAAEAGSPRALSTAVWMLRKLGRTSESVQLYRFGWEPDGSIAVPWRVLPKR</sequence>
<evidence type="ECO:0000313" key="1">
    <source>
        <dbReference type="EMBL" id="MDQ0904078.1"/>
    </source>
</evidence>
<gene>
    <name evidence="1" type="ORF">QFZ22_000063</name>
</gene>
<protein>
    <submittedName>
        <fullName evidence="1">Tetratricopeptide (TPR) repeat protein/transcriptional regulator with XRE-family HTH domain</fullName>
    </submittedName>
</protein>
<dbReference type="SUPFAM" id="SSF81901">
    <property type="entry name" value="HCP-like"/>
    <property type="match status" value="1"/>
</dbReference>
<comment type="caution">
    <text evidence="1">The sequence shown here is derived from an EMBL/GenBank/DDBJ whole genome shotgun (WGS) entry which is preliminary data.</text>
</comment>
<accession>A0AAW8F2Q5</accession>
<proteinExistence type="predicted"/>